<reference evidence="1" key="2">
    <citation type="journal article" date="2022" name="New Phytol.">
        <title>Evolutionary transition to the ectomycorrhizal habit in the genomes of a hyperdiverse lineage of mushroom-forming fungi.</title>
        <authorList>
            <person name="Looney B."/>
            <person name="Miyauchi S."/>
            <person name="Morin E."/>
            <person name="Drula E."/>
            <person name="Courty P.E."/>
            <person name="Kohler A."/>
            <person name="Kuo A."/>
            <person name="LaButti K."/>
            <person name="Pangilinan J."/>
            <person name="Lipzen A."/>
            <person name="Riley R."/>
            <person name="Andreopoulos W."/>
            <person name="He G."/>
            <person name="Johnson J."/>
            <person name="Nolan M."/>
            <person name="Tritt A."/>
            <person name="Barry K.W."/>
            <person name="Grigoriev I.V."/>
            <person name="Nagy L.G."/>
            <person name="Hibbett D."/>
            <person name="Henrissat B."/>
            <person name="Matheny P.B."/>
            <person name="Labbe J."/>
            <person name="Martin F.M."/>
        </authorList>
    </citation>
    <scope>NUCLEOTIDE SEQUENCE</scope>
    <source>
        <strain evidence="1">HHB10654</strain>
    </source>
</reference>
<accession>A0ACB8TAG4</accession>
<protein>
    <submittedName>
        <fullName evidence="1">Uncharacterized protein</fullName>
    </submittedName>
</protein>
<dbReference type="Proteomes" id="UP000814140">
    <property type="component" value="Unassembled WGS sequence"/>
</dbReference>
<evidence type="ECO:0000313" key="2">
    <source>
        <dbReference type="Proteomes" id="UP000814140"/>
    </source>
</evidence>
<name>A0ACB8TAG4_9AGAM</name>
<evidence type="ECO:0000313" key="1">
    <source>
        <dbReference type="EMBL" id="KAI0065305.1"/>
    </source>
</evidence>
<gene>
    <name evidence="1" type="ORF">BV25DRAFT_1822463</name>
</gene>
<dbReference type="EMBL" id="MU277196">
    <property type="protein sequence ID" value="KAI0065305.1"/>
    <property type="molecule type" value="Genomic_DNA"/>
</dbReference>
<reference evidence="1" key="1">
    <citation type="submission" date="2021-03" db="EMBL/GenBank/DDBJ databases">
        <authorList>
            <consortium name="DOE Joint Genome Institute"/>
            <person name="Ahrendt S."/>
            <person name="Looney B.P."/>
            <person name="Miyauchi S."/>
            <person name="Morin E."/>
            <person name="Drula E."/>
            <person name="Courty P.E."/>
            <person name="Chicoki N."/>
            <person name="Fauchery L."/>
            <person name="Kohler A."/>
            <person name="Kuo A."/>
            <person name="Labutti K."/>
            <person name="Pangilinan J."/>
            <person name="Lipzen A."/>
            <person name="Riley R."/>
            <person name="Andreopoulos W."/>
            <person name="He G."/>
            <person name="Johnson J."/>
            <person name="Barry K.W."/>
            <person name="Grigoriev I.V."/>
            <person name="Nagy L."/>
            <person name="Hibbett D."/>
            <person name="Henrissat B."/>
            <person name="Matheny P.B."/>
            <person name="Labbe J."/>
            <person name="Martin F."/>
        </authorList>
    </citation>
    <scope>NUCLEOTIDE SEQUENCE</scope>
    <source>
        <strain evidence="1">HHB10654</strain>
    </source>
</reference>
<comment type="caution">
    <text evidence="1">The sequence shown here is derived from an EMBL/GenBank/DDBJ whole genome shotgun (WGS) entry which is preliminary data.</text>
</comment>
<keyword evidence="2" id="KW-1185">Reference proteome</keyword>
<sequence>MDKCPHSLCITPSLASETASCFLLYYDYFLTLVVEIERYWQPRAFTLSSALFLANRYLALLGYIPIIYEAVITSFQLSEPTGRASKLLMYHAVLIMLLQMLTASLFMLRTYALYERSQIILSVMIFEAVISVGIGCWVVSQLTVFDNDPVTNPKEGRLMAIAYSGLLVFDVTVFWLTMHRALRLRAQRRAPLIETLFIDGLLYYGVILNLNLVNILILAFGTSSFRGLISTSTNTISVVLVSRLMLNLRDPVLVQAIATRSEDLSVEFSLSWPWLSTAVRVNVFGPTFEPDDPPNAGSGGARYPVDGDGDRAHSGERNSSAGKRGRD</sequence>
<proteinExistence type="predicted"/>
<organism evidence="1 2">
    <name type="scientific">Artomyces pyxidatus</name>
    <dbReference type="NCBI Taxonomy" id="48021"/>
    <lineage>
        <taxon>Eukaryota</taxon>
        <taxon>Fungi</taxon>
        <taxon>Dikarya</taxon>
        <taxon>Basidiomycota</taxon>
        <taxon>Agaricomycotina</taxon>
        <taxon>Agaricomycetes</taxon>
        <taxon>Russulales</taxon>
        <taxon>Auriscalpiaceae</taxon>
        <taxon>Artomyces</taxon>
    </lineage>
</organism>